<name>A0A0E9PBM1_ANGAN</name>
<dbReference type="EMBL" id="GBXM01106501">
    <property type="protein sequence ID" value="JAH02076.1"/>
    <property type="molecule type" value="Transcribed_RNA"/>
</dbReference>
<dbReference type="EMBL" id="GBXM01095494">
    <property type="protein sequence ID" value="JAH13083.1"/>
    <property type="molecule type" value="Transcribed_RNA"/>
</dbReference>
<protein>
    <submittedName>
        <fullName evidence="1">Uncharacterized protein</fullName>
    </submittedName>
</protein>
<dbReference type="AlphaFoldDB" id="A0A0E9PBM1"/>
<evidence type="ECO:0000313" key="1">
    <source>
        <dbReference type="EMBL" id="JAH02076.1"/>
    </source>
</evidence>
<accession>A0A0E9PBM1</accession>
<reference evidence="1" key="2">
    <citation type="journal article" date="2015" name="Fish Shellfish Immunol.">
        <title>Early steps in the European eel (Anguilla anguilla)-Vibrio vulnificus interaction in the gills: Role of the RtxA13 toxin.</title>
        <authorList>
            <person name="Callol A."/>
            <person name="Pajuelo D."/>
            <person name="Ebbesson L."/>
            <person name="Teles M."/>
            <person name="MacKenzie S."/>
            <person name="Amaro C."/>
        </authorList>
    </citation>
    <scope>NUCLEOTIDE SEQUENCE</scope>
</reference>
<reference evidence="1" key="1">
    <citation type="submission" date="2014-11" db="EMBL/GenBank/DDBJ databases">
        <authorList>
            <person name="Amaro Gonzalez C."/>
        </authorList>
    </citation>
    <scope>NUCLEOTIDE SEQUENCE</scope>
</reference>
<organism evidence="1">
    <name type="scientific">Anguilla anguilla</name>
    <name type="common">European freshwater eel</name>
    <name type="synonym">Muraena anguilla</name>
    <dbReference type="NCBI Taxonomy" id="7936"/>
    <lineage>
        <taxon>Eukaryota</taxon>
        <taxon>Metazoa</taxon>
        <taxon>Chordata</taxon>
        <taxon>Craniata</taxon>
        <taxon>Vertebrata</taxon>
        <taxon>Euteleostomi</taxon>
        <taxon>Actinopterygii</taxon>
        <taxon>Neopterygii</taxon>
        <taxon>Teleostei</taxon>
        <taxon>Anguilliformes</taxon>
        <taxon>Anguillidae</taxon>
        <taxon>Anguilla</taxon>
    </lineage>
</organism>
<proteinExistence type="predicted"/>
<sequence>MRFRGREPAFTGAIPWCTYGGPTPAKALDKRRVNIWVR</sequence>